<evidence type="ECO:0000256" key="1">
    <source>
        <dbReference type="SAM" id="Phobius"/>
    </source>
</evidence>
<keyword evidence="1" id="KW-0812">Transmembrane</keyword>
<feature type="transmembrane region" description="Helical" evidence="1">
    <location>
        <begin position="159"/>
        <end position="178"/>
    </location>
</feature>
<keyword evidence="1" id="KW-0472">Membrane</keyword>
<keyword evidence="1" id="KW-1133">Transmembrane helix</keyword>
<reference evidence="2 3" key="1">
    <citation type="submission" date="2024-03" db="EMBL/GenBank/DDBJ databases">
        <title>Human intestinal bacterial collection.</title>
        <authorList>
            <person name="Pauvert C."/>
            <person name="Hitch T.C.A."/>
            <person name="Clavel T."/>
        </authorList>
    </citation>
    <scope>NUCLEOTIDE SEQUENCE [LARGE SCALE GENOMIC DNA]</scope>
    <source>
        <strain evidence="2 3">CLA-AP-H29</strain>
    </source>
</reference>
<evidence type="ECO:0000313" key="2">
    <source>
        <dbReference type="EMBL" id="MEQ2442910.1"/>
    </source>
</evidence>
<evidence type="ECO:0000313" key="3">
    <source>
        <dbReference type="Proteomes" id="UP001464378"/>
    </source>
</evidence>
<name>A0ABV1E6I4_9FIRM</name>
<organism evidence="2 3">
    <name type="scientific">Pseudoflavonifractor intestinihominis</name>
    <dbReference type="NCBI Taxonomy" id="3133171"/>
    <lineage>
        <taxon>Bacteria</taxon>
        <taxon>Bacillati</taxon>
        <taxon>Bacillota</taxon>
        <taxon>Clostridia</taxon>
        <taxon>Eubacteriales</taxon>
        <taxon>Oscillospiraceae</taxon>
        <taxon>Pseudoflavonifractor</taxon>
    </lineage>
</organism>
<keyword evidence="3" id="KW-1185">Reference proteome</keyword>
<dbReference type="RefSeq" id="WP_349231277.1">
    <property type="nucleotide sequence ID" value="NZ_JBBMFK010000006.1"/>
</dbReference>
<sequence>MFQPPHIAVLVCTALFTVLACRWARSAPREAVARWLRVGAVAVLLFDPAYWLWEVGSFDRINPATSLPLYLCSLFWMMLPLAVFARRDWLRQMASATVCTMGLLGGVFGLVFNIYLSRYPFFSFVPVRSLLYHMLMVLVPAVMWSSGWYSPRREDRYRCFVPVAALVGVCLLLNRLFGWDYCYTAGGVGTPLEKLSGVLPRGLFLLVLYGALLGLIQLLFYRRIPADEPGGADWDSDGEIPQKEF</sequence>
<feature type="transmembrane region" description="Helical" evidence="1">
    <location>
        <begin position="96"/>
        <end position="117"/>
    </location>
</feature>
<proteinExistence type="predicted"/>
<dbReference type="EMBL" id="JBBMFK010000006">
    <property type="protein sequence ID" value="MEQ2442910.1"/>
    <property type="molecule type" value="Genomic_DNA"/>
</dbReference>
<feature type="transmembrane region" description="Helical" evidence="1">
    <location>
        <begin position="198"/>
        <end position="221"/>
    </location>
</feature>
<feature type="transmembrane region" description="Helical" evidence="1">
    <location>
        <begin position="65"/>
        <end position="84"/>
    </location>
</feature>
<feature type="transmembrane region" description="Helical" evidence="1">
    <location>
        <begin position="35"/>
        <end position="53"/>
    </location>
</feature>
<feature type="transmembrane region" description="Helical" evidence="1">
    <location>
        <begin position="6"/>
        <end position="23"/>
    </location>
</feature>
<accession>A0ABV1E6I4</accession>
<dbReference type="Pfam" id="PF14808">
    <property type="entry name" value="TMEM164"/>
    <property type="match status" value="1"/>
</dbReference>
<dbReference type="Proteomes" id="UP001464378">
    <property type="component" value="Unassembled WGS sequence"/>
</dbReference>
<protein>
    <submittedName>
        <fullName evidence="2">YwaF family protein</fullName>
    </submittedName>
</protein>
<feature type="transmembrane region" description="Helical" evidence="1">
    <location>
        <begin position="129"/>
        <end position="147"/>
    </location>
</feature>
<gene>
    <name evidence="2" type="ORF">WMO64_05460</name>
</gene>
<comment type="caution">
    <text evidence="2">The sequence shown here is derived from an EMBL/GenBank/DDBJ whole genome shotgun (WGS) entry which is preliminary data.</text>
</comment>